<dbReference type="PANTHER" id="PTHR11075">
    <property type="entry name" value="PEPTIDE CHAIN RELEASE FACTOR"/>
    <property type="match status" value="1"/>
</dbReference>
<gene>
    <name evidence="6" type="primary">ORF68819</name>
</gene>
<dbReference type="EC" id="3.1.1.29" evidence="1"/>
<dbReference type="GO" id="GO:0005762">
    <property type="term" value="C:mitochondrial large ribosomal subunit"/>
    <property type="evidence" value="ECO:0007669"/>
    <property type="project" value="TreeGrafter"/>
</dbReference>
<evidence type="ECO:0000256" key="4">
    <source>
        <dbReference type="ARBA" id="ARBA00041531"/>
    </source>
</evidence>
<evidence type="ECO:0000259" key="5">
    <source>
        <dbReference type="PROSITE" id="PS00745"/>
    </source>
</evidence>
<organism evidence="6">
    <name type="scientific">Arion vulgaris</name>
    <dbReference type="NCBI Taxonomy" id="1028688"/>
    <lineage>
        <taxon>Eukaryota</taxon>
        <taxon>Metazoa</taxon>
        <taxon>Spiralia</taxon>
        <taxon>Lophotrochozoa</taxon>
        <taxon>Mollusca</taxon>
        <taxon>Gastropoda</taxon>
        <taxon>Heterobranchia</taxon>
        <taxon>Euthyneura</taxon>
        <taxon>Panpulmonata</taxon>
        <taxon>Eupulmonata</taxon>
        <taxon>Stylommatophora</taxon>
        <taxon>Helicina</taxon>
        <taxon>Arionoidea</taxon>
        <taxon>Arionidae</taxon>
        <taxon>Arion</taxon>
    </lineage>
</organism>
<proteinExistence type="inferred from homology"/>
<dbReference type="EMBL" id="HACG01022210">
    <property type="protein sequence ID" value="CEK69075.1"/>
    <property type="molecule type" value="Transcribed_RNA"/>
</dbReference>
<dbReference type="AlphaFoldDB" id="A0A0B6ZMY7"/>
<comment type="similarity">
    <text evidence="2">Belongs to the prokaryotic/mitochondrial release factor family. Mitochondrion-specific ribosomal protein mL62 subfamily.</text>
</comment>
<dbReference type="SUPFAM" id="SSF110916">
    <property type="entry name" value="Peptidyl-tRNA hydrolase domain-like"/>
    <property type="match status" value="1"/>
</dbReference>
<dbReference type="InterPro" id="IPR052104">
    <property type="entry name" value="Mito_Release_Factor_mL62"/>
</dbReference>
<accession>A0A0B6ZMY7</accession>
<dbReference type="InterPro" id="IPR000352">
    <property type="entry name" value="Pep_chain_release_fac_I"/>
</dbReference>
<dbReference type="PANTHER" id="PTHR11075:SF54">
    <property type="entry name" value="LARGE RIBOSOMAL SUBUNIT PROTEIN ML62"/>
    <property type="match status" value="1"/>
</dbReference>
<dbReference type="PROSITE" id="PS00745">
    <property type="entry name" value="RF_PROK_I"/>
    <property type="match status" value="1"/>
</dbReference>
<dbReference type="Gene3D" id="3.30.160.20">
    <property type="match status" value="1"/>
</dbReference>
<evidence type="ECO:0000256" key="2">
    <source>
        <dbReference type="ARBA" id="ARBA00038225"/>
    </source>
</evidence>
<protein>
    <recommendedName>
        <fullName evidence="3">Large ribosomal subunit protein mL62</fullName>
        <ecNumber evidence="1">3.1.1.29</ecNumber>
    </recommendedName>
    <alternativeName>
        <fullName evidence="4">Peptidyl-tRNA hydrolase ICT1, mitochondrial</fullName>
    </alternativeName>
</protein>
<feature type="domain" description="Prokaryotic-type class I peptide chain release factors" evidence="5">
    <location>
        <begin position="88"/>
        <end position="104"/>
    </location>
</feature>
<evidence type="ECO:0000256" key="1">
    <source>
        <dbReference type="ARBA" id="ARBA00013260"/>
    </source>
</evidence>
<name>A0A0B6ZMY7_9EUPU</name>
<evidence type="ECO:0000256" key="3">
    <source>
        <dbReference type="ARBA" id="ARBA00039441"/>
    </source>
</evidence>
<sequence length="189" mass="21254">MFRLRPSFIALGRQSFLAIGDTCSPKIQTASFKSHISIDKIYPNSNTDYLRPINGMELLKPQVSTNSKGQEQFTGYIPVDQLKITVSRSSGPGGQSVNTTNSKVEIRFHVESASWIPDWIKPRVTEQAEGKITKDGFLVIRSDMTRKQILNQADCMNKLRNLIFAASVLPKEPTKEEIKLKNQRIESKG</sequence>
<dbReference type="GO" id="GO:0070126">
    <property type="term" value="P:mitochondrial translational termination"/>
    <property type="evidence" value="ECO:0007669"/>
    <property type="project" value="TreeGrafter"/>
</dbReference>
<evidence type="ECO:0000313" key="6">
    <source>
        <dbReference type="EMBL" id="CEK69075.1"/>
    </source>
</evidence>
<dbReference type="Pfam" id="PF00472">
    <property type="entry name" value="RF-1"/>
    <property type="match status" value="1"/>
</dbReference>
<reference evidence="6" key="1">
    <citation type="submission" date="2014-12" db="EMBL/GenBank/DDBJ databases">
        <title>Insight into the proteome of Arion vulgaris.</title>
        <authorList>
            <person name="Aradska J."/>
            <person name="Bulat T."/>
            <person name="Smidak R."/>
            <person name="Sarate P."/>
            <person name="Gangsoo J."/>
            <person name="Sialana F."/>
            <person name="Bilban M."/>
            <person name="Lubec G."/>
        </authorList>
    </citation>
    <scope>NUCLEOTIDE SEQUENCE</scope>
    <source>
        <tissue evidence="6">Skin</tissue>
    </source>
</reference>
<dbReference type="GO" id="GO:0004045">
    <property type="term" value="F:peptidyl-tRNA hydrolase activity"/>
    <property type="evidence" value="ECO:0007669"/>
    <property type="project" value="UniProtKB-EC"/>
</dbReference>
<dbReference type="GO" id="GO:0016150">
    <property type="term" value="F:translation release factor activity, codon nonspecific"/>
    <property type="evidence" value="ECO:0007669"/>
    <property type="project" value="TreeGrafter"/>
</dbReference>